<dbReference type="PANTHER" id="PTHR47000:SF1">
    <property type="entry name" value="ADENINE NUCLEOTIDE ALPHA HYDROLASES-LIKE SUPERFAMILY PROTEIN"/>
    <property type="match status" value="1"/>
</dbReference>
<feature type="compositionally biased region" description="Polar residues" evidence="1">
    <location>
        <begin position="26"/>
        <end position="37"/>
    </location>
</feature>
<dbReference type="SUPFAM" id="SSF52402">
    <property type="entry name" value="Adenine nucleotide alpha hydrolases-like"/>
    <property type="match status" value="1"/>
</dbReference>
<proteinExistence type="predicted"/>
<dbReference type="OMA" id="MWAGNRV"/>
<sequence length="228" mass="25571">MGRTGTRLPSFCLNRVTAHIRVRSPPIQSKPTSNSIKTDQKTEILGNEEKNSGDGAKLGLVLGRRIMIVVDSSLEAKGALQWALTHTIQSQDTIILLFVTKPSKQGEESNKETNPRVYELLYSMKNMCHLKRPEVQTEIVLVEGKEKGPIIVEEAKKQGVSLLVLGQRKRSMTWRLLMTWAGNRIGGGVVEYCIQNANCMTIAVRRKSKKLGGYLITTKRHKDFWLLA</sequence>
<evidence type="ECO:0000313" key="4">
    <source>
        <dbReference type="Proteomes" id="UP000655225"/>
    </source>
</evidence>
<dbReference type="InterPro" id="IPR014729">
    <property type="entry name" value="Rossmann-like_a/b/a_fold"/>
</dbReference>
<organism evidence="3 4">
    <name type="scientific">Tetracentron sinense</name>
    <name type="common">Spur-leaf</name>
    <dbReference type="NCBI Taxonomy" id="13715"/>
    <lineage>
        <taxon>Eukaryota</taxon>
        <taxon>Viridiplantae</taxon>
        <taxon>Streptophyta</taxon>
        <taxon>Embryophyta</taxon>
        <taxon>Tracheophyta</taxon>
        <taxon>Spermatophyta</taxon>
        <taxon>Magnoliopsida</taxon>
        <taxon>Trochodendrales</taxon>
        <taxon>Trochodendraceae</taxon>
        <taxon>Tetracentron</taxon>
    </lineage>
</organism>
<dbReference type="EMBL" id="JABCRI010000004">
    <property type="protein sequence ID" value="KAF8408242.1"/>
    <property type="molecule type" value="Genomic_DNA"/>
</dbReference>
<name>A0A835DQ26_TETSI</name>
<evidence type="ECO:0000256" key="1">
    <source>
        <dbReference type="SAM" id="MobiDB-lite"/>
    </source>
</evidence>
<comment type="caution">
    <text evidence="3">The sequence shown here is derived from an EMBL/GenBank/DDBJ whole genome shotgun (WGS) entry which is preliminary data.</text>
</comment>
<reference evidence="3 4" key="1">
    <citation type="submission" date="2020-04" db="EMBL/GenBank/DDBJ databases">
        <title>Plant Genome Project.</title>
        <authorList>
            <person name="Zhang R.-G."/>
        </authorList>
    </citation>
    <scope>NUCLEOTIDE SEQUENCE [LARGE SCALE GENOMIC DNA]</scope>
    <source>
        <strain evidence="3">YNK0</strain>
        <tissue evidence="3">Leaf</tissue>
    </source>
</reference>
<keyword evidence="4" id="KW-1185">Reference proteome</keyword>
<dbReference type="AlphaFoldDB" id="A0A835DQ26"/>
<feature type="region of interest" description="Disordered" evidence="1">
    <location>
        <begin position="25"/>
        <end position="50"/>
    </location>
</feature>
<protein>
    <recommendedName>
        <fullName evidence="2">UspA domain-containing protein</fullName>
    </recommendedName>
</protein>
<dbReference type="Proteomes" id="UP000655225">
    <property type="component" value="Unassembled WGS sequence"/>
</dbReference>
<dbReference type="OrthoDB" id="1667873at2759"/>
<dbReference type="Pfam" id="PF00582">
    <property type="entry name" value="Usp"/>
    <property type="match status" value="1"/>
</dbReference>
<dbReference type="Gene3D" id="3.40.50.620">
    <property type="entry name" value="HUPs"/>
    <property type="match status" value="1"/>
</dbReference>
<evidence type="ECO:0000313" key="3">
    <source>
        <dbReference type="EMBL" id="KAF8408242.1"/>
    </source>
</evidence>
<dbReference type="CDD" id="cd00293">
    <property type="entry name" value="USP-like"/>
    <property type="match status" value="1"/>
</dbReference>
<dbReference type="PANTHER" id="PTHR47000">
    <property type="entry name" value="ADENINE NUCLEOTIDE ALPHA HYDROLASES-LIKE SUPERFAMILY PROTEIN"/>
    <property type="match status" value="1"/>
</dbReference>
<evidence type="ECO:0000259" key="2">
    <source>
        <dbReference type="Pfam" id="PF00582"/>
    </source>
</evidence>
<accession>A0A835DQ26</accession>
<feature type="domain" description="UspA" evidence="2">
    <location>
        <begin position="64"/>
        <end position="205"/>
    </location>
</feature>
<dbReference type="InterPro" id="IPR006016">
    <property type="entry name" value="UspA"/>
</dbReference>
<gene>
    <name evidence="3" type="ORF">HHK36_007389</name>
</gene>
<feature type="compositionally biased region" description="Basic and acidic residues" evidence="1">
    <location>
        <begin position="38"/>
        <end position="50"/>
    </location>
</feature>